<dbReference type="SUPFAM" id="SSF51690">
    <property type="entry name" value="Nicotinate/Quinolinate PRTase C-terminal domain-like"/>
    <property type="match status" value="1"/>
</dbReference>
<evidence type="ECO:0000313" key="14">
    <source>
        <dbReference type="Proteomes" id="UP000315439"/>
    </source>
</evidence>
<dbReference type="GO" id="GO:0009435">
    <property type="term" value="P:NAD+ biosynthetic process"/>
    <property type="evidence" value="ECO:0007669"/>
    <property type="project" value="UniProtKB-UniPathway"/>
</dbReference>
<dbReference type="EMBL" id="VIKS01000015">
    <property type="protein sequence ID" value="TQV83014.1"/>
    <property type="molecule type" value="Genomic_DNA"/>
</dbReference>
<dbReference type="InterPro" id="IPR002638">
    <property type="entry name" value="Quinolinate_PRibosylTrfase_C"/>
</dbReference>
<dbReference type="InterPro" id="IPR037128">
    <property type="entry name" value="Quinolinate_PRibosylTase_N_sf"/>
</dbReference>
<comment type="function">
    <text evidence="1">Involved in the catabolism of quinolinic acid (QA).</text>
</comment>
<feature type="binding site" evidence="10">
    <location>
        <begin position="129"/>
        <end position="131"/>
    </location>
    <ligand>
        <name>substrate</name>
    </ligand>
</feature>
<keyword evidence="5" id="KW-0662">Pyridine nucleotide biosynthesis</keyword>
<evidence type="ECO:0000256" key="6">
    <source>
        <dbReference type="ARBA" id="ARBA00022676"/>
    </source>
</evidence>
<dbReference type="EC" id="2.4.2.19" evidence="4"/>
<feature type="domain" description="Quinolinate phosphoribosyl transferase N-terminal" evidence="12">
    <location>
        <begin position="22"/>
        <end position="106"/>
    </location>
</feature>
<feature type="domain" description="Quinolinate phosphoribosyl transferase C-terminal" evidence="11">
    <location>
        <begin position="109"/>
        <end position="275"/>
    </location>
</feature>
<reference evidence="13 14" key="1">
    <citation type="submission" date="2019-07" db="EMBL/GenBank/DDBJ databases">
        <title>Draft genome for Aliikangiella sp. M105.</title>
        <authorList>
            <person name="Wang G."/>
        </authorList>
    </citation>
    <scope>NUCLEOTIDE SEQUENCE [LARGE SCALE GENOMIC DNA]</scope>
    <source>
        <strain evidence="13 14">M105</strain>
    </source>
</reference>
<organism evidence="13 14">
    <name type="scientific">Aliikangiella coralliicola</name>
    <dbReference type="NCBI Taxonomy" id="2592383"/>
    <lineage>
        <taxon>Bacteria</taxon>
        <taxon>Pseudomonadati</taxon>
        <taxon>Pseudomonadota</taxon>
        <taxon>Gammaproteobacteria</taxon>
        <taxon>Oceanospirillales</taxon>
        <taxon>Pleioneaceae</taxon>
        <taxon>Aliikangiella</taxon>
    </lineage>
</organism>
<dbReference type="CDD" id="cd01572">
    <property type="entry name" value="QPRTase"/>
    <property type="match status" value="1"/>
</dbReference>
<accession>A0A545U0N0</accession>
<dbReference type="Gene3D" id="3.90.1170.20">
    <property type="entry name" value="Quinolinate phosphoribosyl transferase, N-terminal domain"/>
    <property type="match status" value="1"/>
</dbReference>
<evidence type="ECO:0000256" key="5">
    <source>
        <dbReference type="ARBA" id="ARBA00022642"/>
    </source>
</evidence>
<comment type="pathway">
    <text evidence="2">Cofactor biosynthesis; NAD(+) biosynthesis; nicotinate D-ribonucleotide from quinolinate: step 1/1.</text>
</comment>
<feature type="binding site" evidence="10">
    <location>
        <begin position="260"/>
        <end position="262"/>
    </location>
    <ligand>
        <name>substrate</name>
    </ligand>
</feature>
<evidence type="ECO:0000256" key="1">
    <source>
        <dbReference type="ARBA" id="ARBA00003237"/>
    </source>
</evidence>
<keyword evidence="14" id="KW-1185">Reference proteome</keyword>
<keyword evidence="6 9" id="KW-0328">Glycosyltransferase</keyword>
<evidence type="ECO:0000259" key="12">
    <source>
        <dbReference type="Pfam" id="PF02749"/>
    </source>
</evidence>
<evidence type="ECO:0000256" key="2">
    <source>
        <dbReference type="ARBA" id="ARBA00004893"/>
    </source>
</evidence>
<evidence type="ECO:0000256" key="4">
    <source>
        <dbReference type="ARBA" id="ARBA00011944"/>
    </source>
</evidence>
<dbReference type="PIRSF" id="PIRSF006250">
    <property type="entry name" value="NadC_ModD"/>
    <property type="match status" value="1"/>
</dbReference>
<evidence type="ECO:0000256" key="3">
    <source>
        <dbReference type="ARBA" id="ARBA00009400"/>
    </source>
</evidence>
<name>A0A545U0N0_9GAMM</name>
<evidence type="ECO:0000256" key="9">
    <source>
        <dbReference type="PIRNR" id="PIRNR006250"/>
    </source>
</evidence>
<dbReference type="GO" id="GO:0004514">
    <property type="term" value="F:nicotinate-nucleotide diphosphorylase (carboxylating) activity"/>
    <property type="evidence" value="ECO:0007669"/>
    <property type="project" value="UniProtKB-EC"/>
</dbReference>
<dbReference type="PANTHER" id="PTHR32179">
    <property type="entry name" value="NICOTINATE-NUCLEOTIDE PYROPHOSPHORYLASE [CARBOXYLATING]"/>
    <property type="match status" value="1"/>
</dbReference>
<protein>
    <recommendedName>
        <fullName evidence="4">nicotinate-nucleotide diphosphorylase (carboxylating)</fullName>
        <ecNumber evidence="4">2.4.2.19</ecNumber>
    </recommendedName>
    <alternativeName>
        <fullName evidence="8">Quinolinate phosphoribosyltransferase [decarboxylating]</fullName>
    </alternativeName>
</protein>
<dbReference type="UniPathway" id="UPA00253">
    <property type="reaction ID" value="UER00331"/>
</dbReference>
<dbReference type="PANTHER" id="PTHR32179:SF3">
    <property type="entry name" value="NICOTINATE-NUCLEOTIDE PYROPHOSPHORYLASE [CARBOXYLATING]"/>
    <property type="match status" value="1"/>
</dbReference>
<dbReference type="AlphaFoldDB" id="A0A545U0N0"/>
<evidence type="ECO:0000256" key="7">
    <source>
        <dbReference type="ARBA" id="ARBA00022679"/>
    </source>
</evidence>
<feature type="binding site" evidence="10">
    <location>
        <position position="96"/>
    </location>
    <ligand>
        <name>substrate</name>
    </ligand>
</feature>
<dbReference type="Pfam" id="PF01729">
    <property type="entry name" value="QRPTase_C"/>
    <property type="match status" value="1"/>
</dbReference>
<sequence length="281" mass="30482">MCQFALAEDLADCSINADSARDITAELIPKDKIASATLITREAGVLCGTAWVDKIFELLGGNVTIKWNFQDGDKLSPEDVICTLEGNARELLTGERSAMNFVQSLSATATLTSLYAEPLVGTNCRLLDTRKTLPGMRFGQKYAVKCGGGTNHRIGLSDAFLIKENHIMACGGIPQALNQAILNHPDKLLEIEVESLDELQQALDGKAQVIMLDNFSLEQMREAKKQRDQHSSKVLLEASGNVSLEAIKSIADTGVDYISVGALTKNVQALDLSMRISIDLK</sequence>
<feature type="binding site" evidence="10">
    <location>
        <begin position="239"/>
        <end position="241"/>
    </location>
    <ligand>
        <name>substrate</name>
    </ligand>
</feature>
<dbReference type="FunFam" id="3.20.20.70:FF:000030">
    <property type="entry name" value="Nicotinate-nucleotide pyrophosphorylase, carboxylating"/>
    <property type="match status" value="1"/>
</dbReference>
<dbReference type="Proteomes" id="UP000315439">
    <property type="component" value="Unassembled WGS sequence"/>
</dbReference>
<dbReference type="InterPro" id="IPR004393">
    <property type="entry name" value="NadC"/>
</dbReference>
<proteinExistence type="inferred from homology"/>
<feature type="binding site" evidence="10">
    <location>
        <position position="153"/>
    </location>
    <ligand>
        <name>substrate</name>
    </ligand>
</feature>
<dbReference type="OrthoDB" id="9782546at2"/>
<dbReference type="GO" id="GO:0034213">
    <property type="term" value="P:quinolinate catabolic process"/>
    <property type="evidence" value="ECO:0007669"/>
    <property type="project" value="TreeGrafter"/>
</dbReference>
<feature type="binding site" evidence="10">
    <location>
        <position position="213"/>
    </location>
    <ligand>
        <name>substrate</name>
    </ligand>
</feature>
<comment type="caution">
    <text evidence="13">The sequence shown here is derived from an EMBL/GenBank/DDBJ whole genome shotgun (WGS) entry which is preliminary data.</text>
</comment>
<feature type="binding site" evidence="10">
    <location>
        <position position="163"/>
    </location>
    <ligand>
        <name>substrate</name>
    </ligand>
</feature>
<feature type="binding site" evidence="10">
    <location>
        <position position="192"/>
    </location>
    <ligand>
        <name>substrate</name>
    </ligand>
</feature>
<dbReference type="InterPro" id="IPR022412">
    <property type="entry name" value="Quinolinate_PRibosylTrfase_N"/>
</dbReference>
<evidence type="ECO:0000256" key="10">
    <source>
        <dbReference type="PIRSR" id="PIRSR006250-1"/>
    </source>
</evidence>
<gene>
    <name evidence="13" type="primary">nadC</name>
    <name evidence="13" type="ORF">FLL46_23675</name>
</gene>
<dbReference type="NCBIfam" id="TIGR00078">
    <property type="entry name" value="nadC"/>
    <property type="match status" value="1"/>
</dbReference>
<dbReference type="InterPro" id="IPR013785">
    <property type="entry name" value="Aldolase_TIM"/>
</dbReference>
<evidence type="ECO:0000313" key="13">
    <source>
        <dbReference type="EMBL" id="TQV83014.1"/>
    </source>
</evidence>
<keyword evidence="7 9" id="KW-0808">Transferase</keyword>
<evidence type="ECO:0000259" key="11">
    <source>
        <dbReference type="Pfam" id="PF01729"/>
    </source>
</evidence>
<dbReference type="Gene3D" id="3.20.20.70">
    <property type="entry name" value="Aldolase class I"/>
    <property type="match status" value="1"/>
</dbReference>
<dbReference type="GO" id="GO:0005737">
    <property type="term" value="C:cytoplasm"/>
    <property type="evidence" value="ECO:0007669"/>
    <property type="project" value="TreeGrafter"/>
</dbReference>
<dbReference type="Pfam" id="PF02749">
    <property type="entry name" value="QRPTase_N"/>
    <property type="match status" value="1"/>
</dbReference>
<evidence type="ECO:0000256" key="8">
    <source>
        <dbReference type="ARBA" id="ARBA00033102"/>
    </source>
</evidence>
<dbReference type="SUPFAM" id="SSF54675">
    <property type="entry name" value="Nicotinate/Quinolinate PRTase N-terminal domain-like"/>
    <property type="match status" value="1"/>
</dbReference>
<dbReference type="InterPro" id="IPR036068">
    <property type="entry name" value="Nicotinate_pribotase-like_C"/>
</dbReference>
<dbReference type="InterPro" id="IPR027277">
    <property type="entry name" value="NadC/ModD"/>
</dbReference>
<comment type="similarity">
    <text evidence="3 9">Belongs to the NadC/ModD family.</text>
</comment>